<protein>
    <submittedName>
        <fullName evidence="1">DUF1819 family protein</fullName>
    </submittedName>
</protein>
<dbReference type="InterPro" id="IPR023137">
    <property type="entry name" value="BrxA_sf"/>
</dbReference>
<gene>
    <name evidence="1" type="ORF">F5I99_04875</name>
</gene>
<accession>A0A5J6LBG5</accession>
<evidence type="ECO:0000313" key="2">
    <source>
        <dbReference type="Proteomes" id="UP000325606"/>
    </source>
</evidence>
<reference evidence="1 2" key="1">
    <citation type="submission" date="2019-09" db="EMBL/GenBank/DDBJ databases">
        <title>Nitrincola iocasae sp. nov., a bacterium isolated from the sediment collected at a cold seep field in South China Sea.</title>
        <authorList>
            <person name="Zhang H."/>
            <person name="Wang H."/>
            <person name="Li C."/>
        </authorList>
    </citation>
    <scope>NUCLEOTIDE SEQUENCE [LARGE SCALE GENOMIC DNA]</scope>
    <source>
        <strain evidence="1 2">KXZD1103</strain>
    </source>
</reference>
<keyword evidence="2" id="KW-1185">Reference proteome</keyword>
<evidence type="ECO:0000313" key="1">
    <source>
        <dbReference type="EMBL" id="QEW05873.1"/>
    </source>
</evidence>
<dbReference type="Proteomes" id="UP000325606">
    <property type="component" value="Chromosome"/>
</dbReference>
<organism evidence="1 2">
    <name type="scientific">Nitrincola iocasae</name>
    <dbReference type="NCBI Taxonomy" id="2614693"/>
    <lineage>
        <taxon>Bacteria</taxon>
        <taxon>Pseudomonadati</taxon>
        <taxon>Pseudomonadota</taxon>
        <taxon>Gammaproteobacteria</taxon>
        <taxon>Oceanospirillales</taxon>
        <taxon>Oceanospirillaceae</taxon>
        <taxon>Nitrincola</taxon>
    </lineage>
</organism>
<sequence>MSATPFYTTQLQAGLGLIEETKLLLSLYEPGQSGAALYDKALESGMFPTVSARRLRNIVVECFTPRYIKTGAAEHLQALQGRAGSSVMNQLFLYYTASANLILADFIREVYWARYAGGGNQVSLEDSRHFVEQAVRDGKTQKPWSETTVKRISSYLVGCCADYGLLSSRRTAERSIQPLRIEQATVLYLAYKQHFDGNGDNAVIAHSAWALFGLESADVRNEFKRMSLNNWLIVQAAGDVTRISWPFKSMEDVVNVIAEC</sequence>
<dbReference type="AlphaFoldDB" id="A0A5J6LBG5"/>
<dbReference type="Gene3D" id="1.10.3540.10">
    <property type="entry name" value="uncharacterized protein from magnetospirillum magneticum domain"/>
    <property type="match status" value="1"/>
</dbReference>
<dbReference type="KEGG" id="nik:F5I99_04875"/>
<name>A0A5J6LBG5_9GAMM</name>
<proteinExistence type="predicted"/>
<dbReference type="Pfam" id="PF08849">
    <property type="entry name" value="BrxA"/>
    <property type="match status" value="1"/>
</dbReference>
<dbReference type="RefSeq" id="WP_151053912.1">
    <property type="nucleotide sequence ID" value="NZ_CP044222.1"/>
</dbReference>
<dbReference type="EMBL" id="CP044222">
    <property type="protein sequence ID" value="QEW05873.1"/>
    <property type="molecule type" value="Genomic_DNA"/>
</dbReference>
<dbReference type="InterPro" id="IPR014948">
    <property type="entry name" value="BrxA"/>
</dbReference>